<dbReference type="Gene3D" id="2.60.120.260">
    <property type="entry name" value="Galactose-binding domain-like"/>
    <property type="match status" value="1"/>
</dbReference>
<keyword evidence="2" id="KW-0378">Hydrolase</keyword>
<feature type="region of interest" description="Disordered" evidence="3">
    <location>
        <begin position="578"/>
        <end position="621"/>
    </location>
</feature>
<gene>
    <name evidence="6" type="ORF">FLL46_10540</name>
</gene>
<dbReference type="PANTHER" id="PTHR38787">
    <property type="entry name" value="REGULATORY P DOMAIN-CONTAINING PROTEIN"/>
    <property type="match status" value="1"/>
</dbReference>
<keyword evidence="1" id="KW-0645">Protease</keyword>
<dbReference type="InterPro" id="IPR045474">
    <property type="entry name" value="GEVED"/>
</dbReference>
<dbReference type="InterPro" id="IPR008979">
    <property type="entry name" value="Galactose-bd-like_sf"/>
</dbReference>
<evidence type="ECO:0000259" key="5">
    <source>
        <dbReference type="PROSITE" id="PS51829"/>
    </source>
</evidence>
<dbReference type="AlphaFoldDB" id="A0A545UEA7"/>
<proteinExistence type="predicted"/>
<dbReference type="RefSeq" id="WP_142893475.1">
    <property type="nucleotide sequence ID" value="NZ_ML660163.1"/>
</dbReference>
<feature type="signal peptide" evidence="4">
    <location>
        <begin position="1"/>
        <end position="23"/>
    </location>
</feature>
<name>A0A545UEA7_9GAMM</name>
<evidence type="ECO:0000313" key="6">
    <source>
        <dbReference type="EMBL" id="TQV87814.1"/>
    </source>
</evidence>
<dbReference type="Pfam" id="PF01483">
    <property type="entry name" value="P_proprotein"/>
    <property type="match status" value="1"/>
</dbReference>
<dbReference type="GO" id="GO:0005576">
    <property type="term" value="C:extracellular region"/>
    <property type="evidence" value="ECO:0007669"/>
    <property type="project" value="TreeGrafter"/>
</dbReference>
<evidence type="ECO:0000256" key="1">
    <source>
        <dbReference type="ARBA" id="ARBA00022670"/>
    </source>
</evidence>
<dbReference type="Proteomes" id="UP000315439">
    <property type="component" value="Unassembled WGS sequence"/>
</dbReference>
<evidence type="ECO:0000256" key="4">
    <source>
        <dbReference type="SAM" id="SignalP"/>
    </source>
</evidence>
<dbReference type="InterPro" id="IPR013211">
    <property type="entry name" value="LVIVD"/>
</dbReference>
<protein>
    <submittedName>
        <fullName evidence="6">Choice-of-anchor B family protein</fullName>
    </submittedName>
</protein>
<keyword evidence="4" id="KW-0732">Signal</keyword>
<dbReference type="InterPro" id="IPR027589">
    <property type="entry name" value="Choice_anch_B"/>
</dbReference>
<evidence type="ECO:0000256" key="2">
    <source>
        <dbReference type="ARBA" id="ARBA00022801"/>
    </source>
</evidence>
<dbReference type="SUPFAM" id="SSF101908">
    <property type="entry name" value="Putative isomerase YbhE"/>
    <property type="match status" value="1"/>
</dbReference>
<dbReference type="GO" id="GO:0004252">
    <property type="term" value="F:serine-type endopeptidase activity"/>
    <property type="evidence" value="ECO:0007669"/>
    <property type="project" value="InterPro"/>
</dbReference>
<reference evidence="6 7" key="1">
    <citation type="submission" date="2019-07" db="EMBL/GenBank/DDBJ databases">
        <title>Draft genome for Aliikangiella sp. M105.</title>
        <authorList>
            <person name="Wang G."/>
        </authorList>
    </citation>
    <scope>NUCLEOTIDE SEQUENCE [LARGE SCALE GENOMIC DNA]</scope>
    <source>
        <strain evidence="6 7">M105</strain>
    </source>
</reference>
<accession>A0A545UEA7</accession>
<dbReference type="PROSITE" id="PS51829">
    <property type="entry name" value="P_HOMO_B"/>
    <property type="match status" value="1"/>
</dbReference>
<dbReference type="PANTHER" id="PTHR38787:SF3">
    <property type="entry name" value="REGULATORY P DOMAIN-CONTAINING PROTEIN"/>
    <property type="match status" value="1"/>
</dbReference>
<dbReference type="EMBL" id="VIKS01000006">
    <property type="protein sequence ID" value="TQV87814.1"/>
    <property type="molecule type" value="Genomic_DNA"/>
</dbReference>
<feature type="domain" description="P/Homo B" evidence="5">
    <location>
        <begin position="582"/>
        <end position="703"/>
    </location>
</feature>
<sequence length="703" mass="75847">MKLKSIVMALLSFSAVWCSLSWSHSPMYKDNFEYDNSYEGLSAAQIRMLTGILSNQCVNGSANGYPCHNVDLQAFLPKAQMGGGTQNLNDIWGWTDPSTGKEIAIVGRTHGTAFVDVSDPVNPVHIGFLASHNNGSSSWRDIKVNNDHAFIVADGSGNSTHGLQVFDLRTLRNMPPNSTLTETAHFNGFGNAHNIAINEDSGFAYIVGSNQCSGGLYMVDVSSPTAPSFAGCFSADGYTHDTQCVNYAGPDVTYQGREICIGYNEDTITIVDVTDKSNPVQISRNGYSGSRYTHQGWFLNDSHTTLIMNDELDEQGLSINTTSYIWNVTDLDNPSEIGRFVGPTKAVDHNLYTLNNYVIESNYRAGLRIMKTDDIANGNMSEVAYFDTIPGSNSAQFSGTWSNYPYFASGNIVTSDIGGGLFIVKPDWDAIGGGNPPPPPPAEYCAASGNNASEEWISNVTVGSFSNPSASSKYSDFTSQIIPLQLGDNSVQFTPSFSGQSYNEYWKAWIDFNGNSTFDAGEEVFDSGSASSSAVSGTITVPASATGSTRMRIVMRYNTAPSACGTFNYGEVEDYTVTFDGDPPPPPPPSDTFENNTSYNIPDNNSTGISSPIDSTRTGNSGNVSVKVNITHTYKGDLVVDVIHPDGTVYNVHNRTGGSANNINETYVVNVGNKAANGQWSLRVRDLARIDTGTIDSWSITFN</sequence>
<dbReference type="SUPFAM" id="SSF49785">
    <property type="entry name" value="Galactose-binding domain-like"/>
    <property type="match status" value="1"/>
</dbReference>
<dbReference type="InterPro" id="IPR002884">
    <property type="entry name" value="P_dom"/>
</dbReference>
<organism evidence="6 7">
    <name type="scientific">Aliikangiella coralliicola</name>
    <dbReference type="NCBI Taxonomy" id="2592383"/>
    <lineage>
        <taxon>Bacteria</taxon>
        <taxon>Pseudomonadati</taxon>
        <taxon>Pseudomonadota</taxon>
        <taxon>Gammaproteobacteria</taxon>
        <taxon>Oceanospirillales</taxon>
        <taxon>Pleioneaceae</taxon>
        <taxon>Aliikangiella</taxon>
    </lineage>
</organism>
<dbReference type="Pfam" id="PF08309">
    <property type="entry name" value="LVIVD"/>
    <property type="match status" value="2"/>
</dbReference>
<dbReference type="GO" id="GO:0006508">
    <property type="term" value="P:proteolysis"/>
    <property type="evidence" value="ECO:0007669"/>
    <property type="project" value="UniProtKB-KW"/>
</dbReference>
<evidence type="ECO:0000256" key="3">
    <source>
        <dbReference type="SAM" id="MobiDB-lite"/>
    </source>
</evidence>
<evidence type="ECO:0000313" key="7">
    <source>
        <dbReference type="Proteomes" id="UP000315439"/>
    </source>
</evidence>
<feature type="chain" id="PRO_5022052892" evidence="4">
    <location>
        <begin position="24"/>
        <end position="703"/>
    </location>
</feature>
<comment type="caution">
    <text evidence="6">The sequence shown here is derived from an EMBL/GenBank/DDBJ whole genome shotgun (WGS) entry which is preliminary data.</text>
</comment>
<feature type="compositionally biased region" description="Polar residues" evidence="3">
    <location>
        <begin position="592"/>
        <end position="621"/>
    </location>
</feature>
<dbReference type="NCBIfam" id="TIGR04312">
    <property type="entry name" value="choice_anch_B"/>
    <property type="match status" value="1"/>
</dbReference>
<dbReference type="Pfam" id="PF20009">
    <property type="entry name" value="GEVED"/>
    <property type="match status" value="1"/>
</dbReference>
<dbReference type="OrthoDB" id="9815940at2"/>
<keyword evidence="7" id="KW-1185">Reference proteome</keyword>